<dbReference type="EMBL" id="BMAW01074122">
    <property type="protein sequence ID" value="GFT90757.1"/>
    <property type="molecule type" value="Genomic_DNA"/>
</dbReference>
<feature type="non-terminal residue" evidence="1">
    <location>
        <position position="42"/>
    </location>
</feature>
<accession>A0A8X6PUT6</accession>
<reference evidence="1" key="1">
    <citation type="submission" date="2020-08" db="EMBL/GenBank/DDBJ databases">
        <title>Multicomponent nature underlies the extraordinary mechanical properties of spider dragline silk.</title>
        <authorList>
            <person name="Kono N."/>
            <person name="Nakamura H."/>
            <person name="Mori M."/>
            <person name="Yoshida Y."/>
            <person name="Ohtoshi R."/>
            <person name="Malay A.D."/>
            <person name="Moran D.A.P."/>
            <person name="Tomita M."/>
            <person name="Numata K."/>
            <person name="Arakawa K."/>
        </authorList>
    </citation>
    <scope>NUCLEOTIDE SEQUENCE</scope>
</reference>
<sequence length="42" mass="4165">VRPGFGFVLNVGDMGVVGAFVGWGSPVPQVSGSGGWVGSTDQ</sequence>
<evidence type="ECO:0000313" key="2">
    <source>
        <dbReference type="Proteomes" id="UP000887013"/>
    </source>
</evidence>
<evidence type="ECO:0000313" key="1">
    <source>
        <dbReference type="EMBL" id="GFT90757.1"/>
    </source>
</evidence>
<organism evidence="1 2">
    <name type="scientific">Nephila pilipes</name>
    <name type="common">Giant wood spider</name>
    <name type="synonym">Nephila maculata</name>
    <dbReference type="NCBI Taxonomy" id="299642"/>
    <lineage>
        <taxon>Eukaryota</taxon>
        <taxon>Metazoa</taxon>
        <taxon>Ecdysozoa</taxon>
        <taxon>Arthropoda</taxon>
        <taxon>Chelicerata</taxon>
        <taxon>Arachnida</taxon>
        <taxon>Araneae</taxon>
        <taxon>Araneomorphae</taxon>
        <taxon>Entelegynae</taxon>
        <taxon>Araneoidea</taxon>
        <taxon>Nephilidae</taxon>
        <taxon>Nephila</taxon>
    </lineage>
</organism>
<dbReference type="Proteomes" id="UP000887013">
    <property type="component" value="Unassembled WGS sequence"/>
</dbReference>
<protein>
    <submittedName>
        <fullName evidence="1">Uncharacterized protein</fullName>
    </submittedName>
</protein>
<name>A0A8X6PUT6_NEPPI</name>
<keyword evidence="2" id="KW-1185">Reference proteome</keyword>
<proteinExistence type="predicted"/>
<gene>
    <name evidence="1" type="ORF">NPIL_550481</name>
</gene>
<feature type="non-terminal residue" evidence="1">
    <location>
        <position position="1"/>
    </location>
</feature>
<comment type="caution">
    <text evidence="1">The sequence shown here is derived from an EMBL/GenBank/DDBJ whole genome shotgun (WGS) entry which is preliminary data.</text>
</comment>
<dbReference type="AlphaFoldDB" id="A0A8X6PUT6"/>